<keyword evidence="2" id="KW-1185">Reference proteome</keyword>
<evidence type="ECO:0000313" key="1">
    <source>
        <dbReference type="EMBL" id="OLY83347.1"/>
    </source>
</evidence>
<sequence>MILSQTEKVFDKEILVEEFNNELEFYKKICLGDQSLFIPNSREKITLSTFGGSVMAFKRCFGAFYEIFQNSTDLEDYKKRFLLTSVLTGEARK</sequence>
<dbReference type="EMBL" id="LSSL01000951">
    <property type="protein sequence ID" value="OLY83347.1"/>
    <property type="molecule type" value="Genomic_DNA"/>
</dbReference>
<name>A0A1R0H2K5_9FUNG</name>
<evidence type="ECO:0000313" key="2">
    <source>
        <dbReference type="Proteomes" id="UP000187455"/>
    </source>
</evidence>
<organism evidence="1 2">
    <name type="scientific">Smittium mucronatum</name>
    <dbReference type="NCBI Taxonomy" id="133383"/>
    <lineage>
        <taxon>Eukaryota</taxon>
        <taxon>Fungi</taxon>
        <taxon>Fungi incertae sedis</taxon>
        <taxon>Zoopagomycota</taxon>
        <taxon>Kickxellomycotina</taxon>
        <taxon>Harpellomycetes</taxon>
        <taxon>Harpellales</taxon>
        <taxon>Legeriomycetaceae</taxon>
        <taxon>Smittium</taxon>
    </lineage>
</organism>
<gene>
    <name evidence="1" type="ORF">AYI68_g2510</name>
</gene>
<proteinExistence type="predicted"/>
<protein>
    <submittedName>
        <fullName evidence="1">Uncharacterized protein</fullName>
    </submittedName>
</protein>
<dbReference type="AlphaFoldDB" id="A0A1R0H2K5"/>
<dbReference type="Proteomes" id="UP000187455">
    <property type="component" value="Unassembled WGS sequence"/>
</dbReference>
<reference evidence="1 2" key="1">
    <citation type="journal article" date="2016" name="Mol. Biol. Evol.">
        <title>Genome-Wide Survey of Gut Fungi (Harpellales) Reveals the First Horizontally Transferred Ubiquitin Gene from a Mosquito Host.</title>
        <authorList>
            <person name="Wang Y."/>
            <person name="White M.M."/>
            <person name="Kvist S."/>
            <person name="Moncalvo J.M."/>
        </authorList>
    </citation>
    <scope>NUCLEOTIDE SEQUENCE [LARGE SCALE GENOMIC DNA]</scope>
    <source>
        <strain evidence="1 2">ALG-7-W6</strain>
    </source>
</reference>
<comment type="caution">
    <text evidence="1">The sequence shown here is derived from an EMBL/GenBank/DDBJ whole genome shotgun (WGS) entry which is preliminary data.</text>
</comment>
<accession>A0A1R0H2K5</accession>